<organism evidence="2 3">
    <name type="scientific">Methylomonas fluvii</name>
    <dbReference type="NCBI Taxonomy" id="1854564"/>
    <lineage>
        <taxon>Bacteria</taxon>
        <taxon>Pseudomonadati</taxon>
        <taxon>Pseudomonadota</taxon>
        <taxon>Gammaproteobacteria</taxon>
        <taxon>Methylococcales</taxon>
        <taxon>Methylococcaceae</taxon>
        <taxon>Methylomonas</taxon>
    </lineage>
</organism>
<evidence type="ECO:0000256" key="1">
    <source>
        <dbReference type="SAM" id="SignalP"/>
    </source>
</evidence>
<gene>
    <name evidence="2" type="ORF">EBB_02075</name>
</gene>
<evidence type="ECO:0000313" key="2">
    <source>
        <dbReference type="EMBL" id="MBD9359352.1"/>
    </source>
</evidence>
<dbReference type="PANTHER" id="PTHR34387:SF2">
    <property type="entry name" value="SLR1258 PROTEIN"/>
    <property type="match status" value="1"/>
</dbReference>
<dbReference type="Proteomes" id="UP000641152">
    <property type="component" value="Unassembled WGS sequence"/>
</dbReference>
<evidence type="ECO:0000313" key="3">
    <source>
        <dbReference type="Proteomes" id="UP000641152"/>
    </source>
</evidence>
<feature type="chain" id="PRO_5047524641" evidence="1">
    <location>
        <begin position="21"/>
        <end position="245"/>
    </location>
</feature>
<dbReference type="Gene3D" id="3.30.70.2970">
    <property type="entry name" value="Protein of unknown function (DUF541), domain 2"/>
    <property type="match status" value="1"/>
</dbReference>
<accession>A0ABR9D8C4</accession>
<dbReference type="RefSeq" id="WP_192392247.1">
    <property type="nucleotide sequence ID" value="NZ_CAJHIU010000001.1"/>
</dbReference>
<reference evidence="2 3" key="1">
    <citation type="submission" date="2020-09" db="EMBL/GenBank/DDBJ databases">
        <title>Methylomonas albis sp. nov. and Methylomonas fluvii sp. nov.: Two cold-adapted methanotrophs from the River Elbe and an amended description of Methylovulum psychrotolerans strain Eb1.</title>
        <authorList>
            <person name="Bussmann I.K."/>
            <person name="Klings K.-W."/>
            <person name="Warnstedt J."/>
            <person name="Hoppert M."/>
            <person name="Saborowski A."/>
            <person name="Horn F."/>
            <person name="Liebner S."/>
        </authorList>
    </citation>
    <scope>NUCLEOTIDE SEQUENCE [LARGE SCALE GENOMIC DNA]</scope>
    <source>
        <strain evidence="2 3">EbB</strain>
    </source>
</reference>
<feature type="signal peptide" evidence="1">
    <location>
        <begin position="1"/>
        <end position="20"/>
    </location>
</feature>
<dbReference type="InterPro" id="IPR052022">
    <property type="entry name" value="26kDa_periplasmic_antigen"/>
</dbReference>
<name>A0ABR9D8C4_9GAMM</name>
<dbReference type="PANTHER" id="PTHR34387">
    <property type="entry name" value="SLR1258 PROTEIN"/>
    <property type="match status" value="1"/>
</dbReference>
<comment type="caution">
    <text evidence="2">The sequence shown here is derived from an EMBL/GenBank/DDBJ whole genome shotgun (WGS) entry which is preliminary data.</text>
</comment>
<dbReference type="InterPro" id="IPR007497">
    <property type="entry name" value="SIMPL/DUF541"/>
</dbReference>
<proteinExistence type="predicted"/>
<dbReference type="Gene3D" id="3.30.110.170">
    <property type="entry name" value="Protein of unknown function (DUF541), domain 1"/>
    <property type="match status" value="1"/>
</dbReference>
<keyword evidence="1" id="KW-0732">Signal</keyword>
<protein>
    <submittedName>
        <fullName evidence="2">SIMPL domain-containing protein</fullName>
    </submittedName>
</protein>
<keyword evidence="3" id="KW-1185">Reference proteome</keyword>
<sequence>MKKQLITLVFLLMHITFVPAAQWPDFPILYATGEAEKEVQPNTVTITFYVGAYDENSEKAFATVQKQSLEIIDFYHALGLKREGLETYDIDKTVVREEKDYTELKILGYEVKQKFSIILPNLDSYTSLMEKLLKIANVSDIDSKFDVVQRKEIEAALMVEACSNAQADAENMANGMHTSLEAPYAISESGFRGLDEYFGISHPNLKSDMMFKKSQHRDDKTKITFIPSRIKIVKHVNVIYRLSSK</sequence>
<dbReference type="Pfam" id="PF04402">
    <property type="entry name" value="SIMPL"/>
    <property type="match status" value="1"/>
</dbReference>
<dbReference type="EMBL" id="JACXST010000001">
    <property type="protein sequence ID" value="MBD9359352.1"/>
    <property type="molecule type" value="Genomic_DNA"/>
</dbReference>